<evidence type="ECO:0000313" key="2">
    <source>
        <dbReference type="EMBL" id="MDP7733653.1"/>
    </source>
</evidence>
<proteinExistence type="predicted"/>
<protein>
    <submittedName>
        <fullName evidence="2">C39 family peptidase</fullName>
    </submittedName>
</protein>
<gene>
    <name evidence="2" type="ORF">QXL92_02630</name>
</gene>
<reference evidence="2" key="1">
    <citation type="submission" date="2023-06" db="EMBL/GenBank/DDBJ databases">
        <title>Identification of two novel mycobacterium reveal diversities and complexities of Mycobacterium gordonae clade.</title>
        <authorList>
            <person name="Matsumoto Y."/>
            <person name="Nakamura S."/>
            <person name="Motooka D."/>
            <person name="Fukushima K."/>
        </authorList>
    </citation>
    <scope>NUCLEOTIDE SEQUENCE</scope>
    <source>
        <strain evidence="2">TY812</strain>
    </source>
</reference>
<sequence length="370" mass="40796">MNTALINAFRKYGIDRSMWRMLLGFAVAEGNNPSGNPTLGFVDYQLPGIGTDLDSHVKALADQLQYRLPVAGPFPASGTEYDQAKWMAVVVGQVGSPSDWQGNAQPSQAHYINSIVTNMPAQSEIDALGGKLVEKLLDYDRSIVPQETGYWCGPAATQVVLNTRGVVRAETDLARRIGTTTNGTNYVGLIEAVLDTELPDAWYTSVYLEQDPPTAVQKEALWNNLVNSINAGYGVVMNWVAPPSNYPRGVNGSVSPRYGGGTVYHYVACMGYREDGGFRSVWIADSGFQPQGYWISFDQCATLIPPKGYCFAAVPAPKPEEPKPPQDDFEKWMKSRTDRELIEWLVEQMGPGNPDWKSRGDTLRDKVWSL</sequence>
<comment type="caution">
    <text evidence="2">The sequence shown here is derived from an EMBL/GenBank/DDBJ whole genome shotgun (WGS) entry which is preliminary data.</text>
</comment>
<dbReference type="Pfam" id="PF13529">
    <property type="entry name" value="Peptidase_C39_2"/>
    <property type="match status" value="1"/>
</dbReference>
<organism evidence="2 3">
    <name type="scientific">Mycobacterium paragordonae</name>
    <dbReference type="NCBI Taxonomy" id="1389713"/>
    <lineage>
        <taxon>Bacteria</taxon>
        <taxon>Bacillati</taxon>
        <taxon>Actinomycetota</taxon>
        <taxon>Actinomycetes</taxon>
        <taxon>Mycobacteriales</taxon>
        <taxon>Mycobacteriaceae</taxon>
        <taxon>Mycobacterium</taxon>
    </lineage>
</organism>
<dbReference type="RefSeq" id="WP_306254570.1">
    <property type="nucleotide sequence ID" value="NZ_JAUFSA010000001.1"/>
</dbReference>
<dbReference type="EMBL" id="JAUFSA010000001">
    <property type="protein sequence ID" value="MDP7733653.1"/>
    <property type="molecule type" value="Genomic_DNA"/>
</dbReference>
<evidence type="ECO:0000259" key="1">
    <source>
        <dbReference type="Pfam" id="PF13529"/>
    </source>
</evidence>
<name>A0AAJ1W0L0_9MYCO</name>
<evidence type="ECO:0000313" key="3">
    <source>
        <dbReference type="Proteomes" id="UP001229081"/>
    </source>
</evidence>
<feature type="domain" description="Peptidase C39-like" evidence="1">
    <location>
        <begin position="144"/>
        <end position="286"/>
    </location>
</feature>
<dbReference type="Gene3D" id="3.90.70.10">
    <property type="entry name" value="Cysteine proteinases"/>
    <property type="match status" value="1"/>
</dbReference>
<dbReference type="AlphaFoldDB" id="A0AAJ1W0L0"/>
<dbReference type="InterPro" id="IPR039564">
    <property type="entry name" value="Peptidase_C39-like"/>
</dbReference>
<dbReference type="Proteomes" id="UP001229081">
    <property type="component" value="Unassembled WGS sequence"/>
</dbReference>
<accession>A0AAJ1W0L0</accession>